<gene>
    <name evidence="8" type="ORF">IM725_14090</name>
</gene>
<evidence type="ECO:0000256" key="2">
    <source>
        <dbReference type="ARBA" id="ARBA00010790"/>
    </source>
</evidence>
<dbReference type="PANTHER" id="PTHR42784:SF1">
    <property type="entry name" value="PYRANOSE 2-OXIDASE"/>
    <property type="match status" value="1"/>
</dbReference>
<comment type="caution">
    <text evidence="8">The sequence shown here is derived from an EMBL/GenBank/DDBJ whole genome shotgun (WGS) entry which is preliminary data.</text>
</comment>
<comment type="similarity">
    <text evidence="2">Belongs to the GMC oxidoreductase family.</text>
</comment>
<dbReference type="InterPro" id="IPR006076">
    <property type="entry name" value="FAD-dep_OxRdtase"/>
</dbReference>
<comment type="cofactor">
    <cofactor evidence="1">
        <name>FAD</name>
        <dbReference type="ChEBI" id="CHEBI:57692"/>
    </cofactor>
</comment>
<organism evidence="8 9">
    <name type="scientific">Ramlibacter aquaticus</name>
    <dbReference type="NCBI Taxonomy" id="2780094"/>
    <lineage>
        <taxon>Bacteria</taxon>
        <taxon>Pseudomonadati</taxon>
        <taxon>Pseudomonadota</taxon>
        <taxon>Betaproteobacteria</taxon>
        <taxon>Burkholderiales</taxon>
        <taxon>Comamonadaceae</taxon>
        <taxon>Ramlibacter</taxon>
    </lineage>
</organism>
<dbReference type="SUPFAM" id="SSF51905">
    <property type="entry name" value="FAD/NAD(P)-binding domain"/>
    <property type="match status" value="1"/>
</dbReference>
<accession>A0ABR9SI50</accession>
<evidence type="ECO:0000313" key="8">
    <source>
        <dbReference type="EMBL" id="MBE7941707.1"/>
    </source>
</evidence>
<evidence type="ECO:0000256" key="1">
    <source>
        <dbReference type="ARBA" id="ARBA00001974"/>
    </source>
</evidence>
<protein>
    <submittedName>
        <fullName evidence="8">GMC family oxidoreductase</fullName>
    </submittedName>
</protein>
<evidence type="ECO:0000259" key="7">
    <source>
        <dbReference type="Pfam" id="PF05199"/>
    </source>
</evidence>
<evidence type="ECO:0000313" key="9">
    <source>
        <dbReference type="Proteomes" id="UP000715965"/>
    </source>
</evidence>
<dbReference type="InterPro" id="IPR051473">
    <property type="entry name" value="P2Ox-like"/>
</dbReference>
<evidence type="ECO:0000256" key="5">
    <source>
        <dbReference type="ARBA" id="ARBA00023002"/>
    </source>
</evidence>
<proteinExistence type="inferred from homology"/>
<dbReference type="Proteomes" id="UP000715965">
    <property type="component" value="Unassembled WGS sequence"/>
</dbReference>
<keyword evidence="4" id="KW-0274">FAD</keyword>
<dbReference type="PANTHER" id="PTHR42784">
    <property type="entry name" value="PYRANOSE 2-OXIDASE"/>
    <property type="match status" value="1"/>
</dbReference>
<dbReference type="EMBL" id="JADDOJ010000060">
    <property type="protein sequence ID" value="MBE7941707.1"/>
    <property type="molecule type" value="Genomic_DNA"/>
</dbReference>
<dbReference type="RefSeq" id="WP_193781271.1">
    <property type="nucleotide sequence ID" value="NZ_JADDOJ010000060.1"/>
</dbReference>
<keyword evidence="5" id="KW-0560">Oxidoreductase</keyword>
<feature type="domain" description="FAD dependent oxidoreductase" evidence="6">
    <location>
        <begin position="17"/>
        <end position="231"/>
    </location>
</feature>
<dbReference type="InterPro" id="IPR007867">
    <property type="entry name" value="GMC_OxRtase_C"/>
</dbReference>
<dbReference type="Gene3D" id="3.50.50.60">
    <property type="entry name" value="FAD/NAD(P)-binding domain"/>
    <property type="match status" value="2"/>
</dbReference>
<dbReference type="Pfam" id="PF05199">
    <property type="entry name" value="GMC_oxred_C"/>
    <property type="match status" value="1"/>
</dbReference>
<name>A0ABR9SI50_9BURK</name>
<keyword evidence="9" id="KW-1185">Reference proteome</keyword>
<keyword evidence="3" id="KW-0285">Flavoprotein</keyword>
<feature type="domain" description="Glucose-methanol-choline oxidoreductase C-terminal" evidence="7">
    <location>
        <begin position="413"/>
        <end position="537"/>
    </location>
</feature>
<dbReference type="Pfam" id="PF01266">
    <property type="entry name" value="DAO"/>
    <property type="match status" value="1"/>
</dbReference>
<dbReference type="InterPro" id="IPR036188">
    <property type="entry name" value="FAD/NAD-bd_sf"/>
</dbReference>
<sequence length="563" mass="61749">MIRDAASIPLGARLPVDVCIVGAGAAGISLALSLSGRGLRVMLLEAGREAEHAPTQALYAGEVADERLHSPPDKYRQRRFGGSTTLWGGRCMPFDAIDFERRAWIEHSGWPISLAELLPFYPEANRLAEAGEFAYDAAQALPGVGPLFAGFHSERVRTDGLERFSCPTDFGRRYARRLRVAADVDLLLGANCTGIRLAADGRSVRTLEVSTLEGTRFAVVPRVAVLALGGLETARLLLASDDVAPGGVGNRHDVVGRYYMCHIAGNVGTLEVNGPTQAVRHGYEVSPEGIYCRRRIALTEAVQRSEGLANAVARLHFPRITDPRHRNGVLSGLFLSRRFISYEYGKRLNDGGAATPGVLARHLLNVVSDPLDTTRFLAHWLRHRTLAERKFPSVILRNRSNRFSMEMHGEQVPNADSRVTLADARDALGMRRLRVDWRYSPQDIDSLRRTLRILAQEFEASGTGRLTLDEDRLEEDLTRFGAYGGHHIGTARMGSDPRSSVVDANARVHSVDNLYVAGSAIFPTSSQANPTLTLIATSLRLGRHLAQRLDPHALTLIEEEVPA</sequence>
<evidence type="ECO:0000256" key="4">
    <source>
        <dbReference type="ARBA" id="ARBA00022827"/>
    </source>
</evidence>
<evidence type="ECO:0000256" key="3">
    <source>
        <dbReference type="ARBA" id="ARBA00022630"/>
    </source>
</evidence>
<reference evidence="8 9" key="1">
    <citation type="submission" date="2020-10" db="EMBL/GenBank/DDBJ databases">
        <title>Draft genome of Ramlibacter aquaticus LMG 30558.</title>
        <authorList>
            <person name="Props R."/>
        </authorList>
    </citation>
    <scope>NUCLEOTIDE SEQUENCE [LARGE SCALE GENOMIC DNA]</scope>
    <source>
        <strain evidence="8 9">LMG 30558</strain>
    </source>
</reference>
<evidence type="ECO:0000259" key="6">
    <source>
        <dbReference type="Pfam" id="PF01266"/>
    </source>
</evidence>